<keyword evidence="3 4" id="KW-0597">Phosphoprotein</keyword>
<dbReference type="GO" id="GO:0000155">
    <property type="term" value="F:phosphorelay sensor kinase activity"/>
    <property type="evidence" value="ECO:0007669"/>
    <property type="project" value="InterPro"/>
</dbReference>
<dbReference type="PROSITE" id="PS50109">
    <property type="entry name" value="HIS_KIN"/>
    <property type="match status" value="1"/>
</dbReference>
<evidence type="ECO:0000313" key="9">
    <source>
        <dbReference type="Proteomes" id="UP000199586"/>
    </source>
</evidence>
<dbReference type="Pfam" id="PF00512">
    <property type="entry name" value="HisKA"/>
    <property type="match status" value="1"/>
</dbReference>
<accession>A0A1I5TD69</accession>
<feature type="domain" description="Histidine kinase" evidence="6">
    <location>
        <begin position="253"/>
        <end position="475"/>
    </location>
</feature>
<dbReference type="PANTHER" id="PTHR43065">
    <property type="entry name" value="SENSOR HISTIDINE KINASE"/>
    <property type="match status" value="1"/>
</dbReference>
<dbReference type="Gene3D" id="3.30.565.10">
    <property type="entry name" value="Histidine kinase-like ATPase, C-terminal domain"/>
    <property type="match status" value="2"/>
</dbReference>
<dbReference type="RefSeq" id="WP_093333614.1">
    <property type="nucleotide sequence ID" value="NZ_FOXP01000007.1"/>
</dbReference>
<evidence type="ECO:0000256" key="2">
    <source>
        <dbReference type="ARBA" id="ARBA00012438"/>
    </source>
</evidence>
<dbReference type="STRING" id="634430.SAMN04488241_107218"/>
<dbReference type="CDD" id="cd16934">
    <property type="entry name" value="HATPase_RsbT-like"/>
    <property type="match status" value="1"/>
</dbReference>
<evidence type="ECO:0000256" key="1">
    <source>
        <dbReference type="ARBA" id="ARBA00000085"/>
    </source>
</evidence>
<keyword evidence="9" id="KW-1185">Reference proteome</keyword>
<dbReference type="SMART" id="SM00388">
    <property type="entry name" value="HisKA"/>
    <property type="match status" value="1"/>
</dbReference>
<feature type="modified residue" description="4-aspartylphosphate" evidence="4">
    <location>
        <position position="547"/>
    </location>
</feature>
<name>A0A1I5TD69_9SPHN</name>
<reference evidence="8 9" key="1">
    <citation type="submission" date="2016-10" db="EMBL/GenBank/DDBJ databases">
        <authorList>
            <person name="de Groot N.N."/>
        </authorList>
    </citation>
    <scope>NUCLEOTIDE SEQUENCE [LARGE SCALE GENOMIC DNA]</scope>
    <source>
        <strain evidence="8 9">CGMCC 1.9113</strain>
    </source>
</reference>
<dbReference type="PROSITE" id="PS50110">
    <property type="entry name" value="RESPONSE_REGULATORY"/>
    <property type="match status" value="1"/>
</dbReference>
<evidence type="ECO:0000256" key="4">
    <source>
        <dbReference type="PROSITE-ProRule" id="PRU00169"/>
    </source>
</evidence>
<dbReference type="SUPFAM" id="SSF55874">
    <property type="entry name" value="ATPase domain of HSP90 chaperone/DNA topoisomerase II/histidine kinase"/>
    <property type="match status" value="2"/>
</dbReference>
<dbReference type="Pfam" id="PF00072">
    <property type="entry name" value="Response_reg"/>
    <property type="match status" value="1"/>
</dbReference>
<evidence type="ECO:0000256" key="5">
    <source>
        <dbReference type="SAM" id="Coils"/>
    </source>
</evidence>
<dbReference type="Gene3D" id="3.40.50.2300">
    <property type="match status" value="1"/>
</dbReference>
<evidence type="ECO:0000256" key="3">
    <source>
        <dbReference type="ARBA" id="ARBA00022553"/>
    </source>
</evidence>
<dbReference type="Proteomes" id="UP000199586">
    <property type="component" value="Unassembled WGS sequence"/>
</dbReference>
<sequence length="618" mass="65816">MTPTPIMTVALIEEADIVAARQRARQIADLLGFEAQDQTRIATAVSEIARNATTYGGGGRIEFGIENADVPSLVIRIRDKGPGIADVDAILEGRFRSTSGMGVGISGTRRLMDRFEFDSQPGRGTSVLLGKRLPKTVNWVSTSRLGEIGKVLAATGASDPLVEARTQNQELLQALADLKAKQDESERLNAELEETNRGVVALYAELDEKAAQLSALNGQLEGRVAAAVSECQQANDALRQSQKMEAVGQLTGGIAHDFNNLLQIVTGNLEMLVRRLPADDVRLRRAADNAMSGAQRAATLTQRLLAFARRQPLAPKPLDPNHLVEGMSDLMRRTLGETVSVDVRLAPELWKVEADANQLENALLNLAVNARDAMEPGGTLTISTANGIIGEADAEDDATPGHYVSLAVCDTGAGMSEATMTRVFEPFFTTKEVGKGTGLGLSMVYGFVKQSGGHLRIESALDRGTTVTLYLPKFTGIAPAEEPVVVGETAPAKPGETILVVEDDPDVRAHSCDVLTELGYAVTAVADGPAAIDVLDGPARIDLVFTDVVLTGPMNGRDIAQHAQTARPSTPVLFTSGYAREAITHNARLDEGVTLLSKPFNYIDLASAVRAAIDKANI</sequence>
<dbReference type="InterPro" id="IPR004358">
    <property type="entry name" value="Sig_transdc_His_kin-like_C"/>
</dbReference>
<keyword evidence="8" id="KW-0418">Kinase</keyword>
<keyword evidence="5" id="KW-0175">Coiled coil</keyword>
<feature type="domain" description="Response regulatory" evidence="7">
    <location>
        <begin position="497"/>
        <end position="613"/>
    </location>
</feature>
<dbReference type="SUPFAM" id="SSF47384">
    <property type="entry name" value="Homodimeric domain of signal transducing histidine kinase"/>
    <property type="match status" value="1"/>
</dbReference>
<dbReference type="InterPro" id="IPR036097">
    <property type="entry name" value="HisK_dim/P_sf"/>
</dbReference>
<dbReference type="InterPro" id="IPR003594">
    <property type="entry name" value="HATPase_dom"/>
</dbReference>
<comment type="catalytic activity">
    <reaction evidence="1">
        <text>ATP + protein L-histidine = ADP + protein N-phospho-L-histidine.</text>
        <dbReference type="EC" id="2.7.13.3"/>
    </reaction>
</comment>
<dbReference type="EMBL" id="FOXP01000007">
    <property type="protein sequence ID" value="SFP80637.1"/>
    <property type="molecule type" value="Genomic_DNA"/>
</dbReference>
<dbReference type="Gene3D" id="1.10.287.130">
    <property type="match status" value="1"/>
</dbReference>
<proteinExistence type="predicted"/>
<dbReference type="InterPro" id="IPR036890">
    <property type="entry name" value="HATPase_C_sf"/>
</dbReference>
<evidence type="ECO:0000259" key="6">
    <source>
        <dbReference type="PROSITE" id="PS50109"/>
    </source>
</evidence>
<dbReference type="SMART" id="SM00448">
    <property type="entry name" value="REC"/>
    <property type="match status" value="1"/>
</dbReference>
<dbReference type="Pfam" id="PF02518">
    <property type="entry name" value="HATPase_c"/>
    <property type="match status" value="2"/>
</dbReference>
<evidence type="ECO:0000259" key="7">
    <source>
        <dbReference type="PROSITE" id="PS50110"/>
    </source>
</evidence>
<keyword evidence="8" id="KW-0808">Transferase</keyword>
<dbReference type="EC" id="2.7.13.3" evidence="2"/>
<protein>
    <recommendedName>
        <fullName evidence="2">histidine kinase</fullName>
        <ecNumber evidence="2">2.7.13.3</ecNumber>
    </recommendedName>
</protein>
<dbReference type="CDD" id="cd00082">
    <property type="entry name" value="HisKA"/>
    <property type="match status" value="1"/>
</dbReference>
<dbReference type="InterPro" id="IPR005467">
    <property type="entry name" value="His_kinase_dom"/>
</dbReference>
<dbReference type="PANTHER" id="PTHR43065:SF49">
    <property type="entry name" value="HISTIDINE KINASE"/>
    <property type="match status" value="1"/>
</dbReference>
<dbReference type="InterPro" id="IPR003661">
    <property type="entry name" value="HisK_dim/P_dom"/>
</dbReference>
<dbReference type="AlphaFoldDB" id="A0A1I5TD69"/>
<dbReference type="OrthoDB" id="9796100at2"/>
<dbReference type="InterPro" id="IPR001789">
    <property type="entry name" value="Sig_transdc_resp-reg_receiver"/>
</dbReference>
<dbReference type="SUPFAM" id="SSF52172">
    <property type="entry name" value="CheY-like"/>
    <property type="match status" value="1"/>
</dbReference>
<gene>
    <name evidence="8" type="ORF">SAMN04488241_107218</name>
</gene>
<feature type="coiled-coil region" evidence="5">
    <location>
        <begin position="161"/>
        <end position="223"/>
    </location>
</feature>
<dbReference type="InterPro" id="IPR011006">
    <property type="entry name" value="CheY-like_superfamily"/>
</dbReference>
<organism evidence="8 9">
    <name type="scientific">Sphingomonas rubra</name>
    <dbReference type="NCBI Taxonomy" id="634430"/>
    <lineage>
        <taxon>Bacteria</taxon>
        <taxon>Pseudomonadati</taxon>
        <taxon>Pseudomonadota</taxon>
        <taxon>Alphaproteobacteria</taxon>
        <taxon>Sphingomonadales</taxon>
        <taxon>Sphingomonadaceae</taxon>
        <taxon>Sphingomonas</taxon>
    </lineage>
</organism>
<evidence type="ECO:0000313" key="8">
    <source>
        <dbReference type="EMBL" id="SFP80637.1"/>
    </source>
</evidence>
<dbReference type="SMART" id="SM00387">
    <property type="entry name" value="HATPase_c"/>
    <property type="match status" value="2"/>
</dbReference>
<dbReference type="PRINTS" id="PR00344">
    <property type="entry name" value="BCTRLSENSOR"/>
</dbReference>